<name>A0A931G829_9BACT</name>
<accession>A0A931G829</accession>
<comment type="caution">
    <text evidence="2">The sequence shown here is derived from an EMBL/GenBank/DDBJ whole genome shotgun (WGS) entry which is preliminary data.</text>
</comment>
<protein>
    <submittedName>
        <fullName evidence="2">Twin-arginine translocation signal domain-containing protein</fullName>
    </submittedName>
</protein>
<dbReference type="InterPro" id="IPR019546">
    <property type="entry name" value="TAT_signal_bac_arc"/>
</dbReference>
<evidence type="ECO:0000256" key="1">
    <source>
        <dbReference type="ARBA" id="ARBA00004196"/>
    </source>
</evidence>
<reference evidence="2" key="1">
    <citation type="submission" date="2020-07" db="EMBL/GenBank/DDBJ databases">
        <title>Severe corrosion of carbon steel in oil field produced water can be linked to methanogenic archaea containing a special type of NiFe hydrogenase.</title>
        <authorList>
            <person name="Lahme S."/>
            <person name="Mand J."/>
            <person name="Longwell J."/>
            <person name="Smith R."/>
            <person name="Enning D."/>
        </authorList>
    </citation>
    <scope>NUCLEOTIDE SEQUENCE</scope>
    <source>
        <strain evidence="2">MIC098Bin6</strain>
    </source>
</reference>
<dbReference type="Proteomes" id="UP000706172">
    <property type="component" value="Unassembled WGS sequence"/>
</dbReference>
<feature type="non-terminal residue" evidence="2">
    <location>
        <position position="44"/>
    </location>
</feature>
<gene>
    <name evidence="2" type="ORF">H0S81_02825</name>
</gene>
<evidence type="ECO:0000313" key="2">
    <source>
        <dbReference type="EMBL" id="MBG0778845.1"/>
    </source>
</evidence>
<organism evidence="2 3">
    <name type="scientific">Desulfotignum balticum</name>
    <dbReference type="NCBI Taxonomy" id="115781"/>
    <lineage>
        <taxon>Bacteria</taxon>
        <taxon>Pseudomonadati</taxon>
        <taxon>Thermodesulfobacteriota</taxon>
        <taxon>Desulfobacteria</taxon>
        <taxon>Desulfobacterales</taxon>
        <taxon>Desulfobacteraceae</taxon>
        <taxon>Desulfotignum</taxon>
    </lineage>
</organism>
<comment type="subcellular location">
    <subcellularLocation>
        <location evidence="1">Cell envelope</location>
    </subcellularLocation>
</comment>
<dbReference type="EMBL" id="JACCQK010000122">
    <property type="protein sequence ID" value="MBG0778845.1"/>
    <property type="molecule type" value="Genomic_DNA"/>
</dbReference>
<dbReference type="AlphaFoldDB" id="A0A931G829"/>
<dbReference type="NCBIfam" id="TIGR01409">
    <property type="entry name" value="TAT_signal_seq"/>
    <property type="match status" value="1"/>
</dbReference>
<dbReference type="GO" id="GO:0030313">
    <property type="term" value="C:cell envelope"/>
    <property type="evidence" value="ECO:0007669"/>
    <property type="project" value="UniProtKB-SubCell"/>
</dbReference>
<proteinExistence type="predicted"/>
<evidence type="ECO:0000313" key="3">
    <source>
        <dbReference type="Proteomes" id="UP000706172"/>
    </source>
</evidence>
<sequence length="44" mass="4808">MDRRDFLKKTITTGIAAGSTLVFPKMGRLWAASQTQGAPAWDLV</sequence>